<feature type="compositionally biased region" description="Basic and acidic residues" evidence="1">
    <location>
        <begin position="124"/>
        <end position="144"/>
    </location>
</feature>
<comment type="caution">
    <text evidence="3">The sequence shown here is derived from an EMBL/GenBank/DDBJ whole genome shotgun (WGS) entry which is preliminary data.</text>
</comment>
<evidence type="ECO:0000313" key="3">
    <source>
        <dbReference type="EMBL" id="TLD93098.1"/>
    </source>
</evidence>
<feature type="signal peptide" evidence="2">
    <location>
        <begin position="1"/>
        <end position="19"/>
    </location>
</feature>
<keyword evidence="4" id="KW-1185">Reference proteome</keyword>
<proteinExistence type="predicted"/>
<protein>
    <submittedName>
        <fullName evidence="3">Uncharacterized protein</fullName>
    </submittedName>
</protein>
<dbReference type="EMBL" id="JRPE02000003">
    <property type="protein sequence ID" value="TLD93098.1"/>
    <property type="molecule type" value="Genomic_DNA"/>
</dbReference>
<sequence length="144" mass="16116">MRILAFILFCGVMFGPSGCSNFMTGFNEDKYGNTGRAPKAGEGILNWNASKYYRGEIQIVTEPAGLEVELYNRGELLKSKEDLGYFKAQEMDKERRNNLRNIANTSCYGAALNGSYSQCAADGDQAKQELREKTSSQYMDEKYG</sequence>
<name>A0A4U8T1L2_9HELI</name>
<accession>A0A4U8T1L2</accession>
<dbReference type="AlphaFoldDB" id="A0A4U8T1L2"/>
<evidence type="ECO:0000313" key="4">
    <source>
        <dbReference type="Proteomes" id="UP000029921"/>
    </source>
</evidence>
<dbReference type="RefSeq" id="WP_034589411.1">
    <property type="nucleotide sequence ID" value="NZ_JRPE02000003.1"/>
</dbReference>
<organism evidence="3 4">
    <name type="scientific">Helicobacter magdeburgensis</name>
    <dbReference type="NCBI Taxonomy" id="471858"/>
    <lineage>
        <taxon>Bacteria</taxon>
        <taxon>Pseudomonadati</taxon>
        <taxon>Campylobacterota</taxon>
        <taxon>Epsilonproteobacteria</taxon>
        <taxon>Campylobacterales</taxon>
        <taxon>Helicobacteraceae</taxon>
        <taxon>Helicobacter</taxon>
    </lineage>
</organism>
<keyword evidence="2" id="KW-0732">Signal</keyword>
<dbReference type="Proteomes" id="UP000029921">
    <property type="component" value="Unassembled WGS sequence"/>
</dbReference>
<reference evidence="3 4" key="1">
    <citation type="journal article" date="2014" name="Genome Announc.">
        <title>Draft genome sequences of eight enterohepatic helicobacter species isolated from both laboratory and wild rodents.</title>
        <authorList>
            <person name="Sheh A."/>
            <person name="Shen Z."/>
            <person name="Fox J.G."/>
        </authorList>
    </citation>
    <scope>NUCLEOTIDE SEQUENCE [LARGE SCALE GENOMIC DNA]</scope>
    <source>
        <strain evidence="3 4">MIT 96-1001</strain>
    </source>
</reference>
<feature type="chain" id="PRO_5020566574" evidence="2">
    <location>
        <begin position="20"/>
        <end position="144"/>
    </location>
</feature>
<feature type="region of interest" description="Disordered" evidence="1">
    <location>
        <begin position="123"/>
        <end position="144"/>
    </location>
</feature>
<evidence type="ECO:0000256" key="2">
    <source>
        <dbReference type="SAM" id="SignalP"/>
    </source>
</evidence>
<evidence type="ECO:0000256" key="1">
    <source>
        <dbReference type="SAM" id="MobiDB-lite"/>
    </source>
</evidence>
<gene>
    <name evidence="3" type="ORF">LS74_002850</name>
</gene>